<dbReference type="PROSITE" id="PS00018">
    <property type="entry name" value="EF_HAND_1"/>
    <property type="match status" value="3"/>
</dbReference>
<dbReference type="FunFam" id="1.10.238.10:FF:000178">
    <property type="entry name" value="Calmodulin-2 A"/>
    <property type="match status" value="1"/>
</dbReference>
<evidence type="ECO:0000256" key="1">
    <source>
        <dbReference type="ARBA" id="ARBA00022737"/>
    </source>
</evidence>
<accession>A0A5B6YUG4</accession>
<sequence>MCPTGSALRPETTKRPDLRSAFDVIDADHDGKISRDDLRKFYSGFYGATASDEDVIGSMISAADSNKDGFVEYDEFEKVLISRERINGGRGGGWGVMEEVFKVMDRDGDGKLSHDDLKSFLTLAGFNSSDDDIKAMIRLSGGDEVDAVTYDGLLKILAVG</sequence>
<gene>
    <name evidence="4" type="ORF">Din_004716</name>
</gene>
<dbReference type="InterPro" id="IPR018247">
    <property type="entry name" value="EF_Hand_1_Ca_BS"/>
</dbReference>
<dbReference type="PANTHER" id="PTHR23050">
    <property type="entry name" value="CALCIUM BINDING PROTEIN"/>
    <property type="match status" value="1"/>
</dbReference>
<dbReference type="PROSITE" id="PS50222">
    <property type="entry name" value="EF_HAND_2"/>
    <property type="match status" value="3"/>
</dbReference>
<evidence type="ECO:0000259" key="3">
    <source>
        <dbReference type="PROSITE" id="PS50222"/>
    </source>
</evidence>
<dbReference type="InterPro" id="IPR002048">
    <property type="entry name" value="EF_hand_dom"/>
</dbReference>
<feature type="domain" description="EF-hand" evidence="3">
    <location>
        <begin position="51"/>
        <end position="86"/>
    </location>
</feature>
<dbReference type="SUPFAM" id="SSF47473">
    <property type="entry name" value="EF-hand"/>
    <property type="match status" value="1"/>
</dbReference>
<dbReference type="Gene3D" id="1.10.238.10">
    <property type="entry name" value="EF-hand"/>
    <property type="match status" value="2"/>
</dbReference>
<evidence type="ECO:0000256" key="2">
    <source>
        <dbReference type="ARBA" id="ARBA00022837"/>
    </source>
</evidence>
<keyword evidence="2" id="KW-0106">Calcium</keyword>
<protein>
    <submittedName>
        <fullName evidence="4">Putative calmodulin-4</fullName>
    </submittedName>
</protein>
<reference evidence="4" key="1">
    <citation type="submission" date="2019-08" db="EMBL/GenBank/DDBJ databases">
        <title>Reference gene set and small RNA set construction with multiple tissues from Davidia involucrata Baill.</title>
        <authorList>
            <person name="Yang H."/>
            <person name="Zhou C."/>
            <person name="Li G."/>
            <person name="Wang J."/>
            <person name="Gao P."/>
            <person name="Wang M."/>
            <person name="Wang R."/>
            <person name="Zhao Y."/>
        </authorList>
    </citation>
    <scope>NUCLEOTIDE SEQUENCE</scope>
    <source>
        <tissue evidence="4">Mixed with DoveR01_LX</tissue>
    </source>
</reference>
<dbReference type="AlphaFoldDB" id="A0A5B6YUG4"/>
<dbReference type="SMART" id="SM00054">
    <property type="entry name" value="EFh"/>
    <property type="match status" value="3"/>
</dbReference>
<evidence type="ECO:0000313" key="4">
    <source>
        <dbReference type="EMBL" id="MPA35275.1"/>
    </source>
</evidence>
<dbReference type="Pfam" id="PF13499">
    <property type="entry name" value="EF-hand_7"/>
    <property type="match status" value="2"/>
</dbReference>
<feature type="domain" description="EF-hand" evidence="3">
    <location>
        <begin position="97"/>
        <end position="127"/>
    </location>
</feature>
<dbReference type="InterPro" id="IPR050145">
    <property type="entry name" value="Centrin_CML-like"/>
</dbReference>
<name>A0A5B6YUG4_DAVIN</name>
<dbReference type="InterPro" id="IPR011992">
    <property type="entry name" value="EF-hand-dom_pair"/>
</dbReference>
<organism evidence="4">
    <name type="scientific">Davidia involucrata</name>
    <name type="common">Dove tree</name>
    <dbReference type="NCBI Taxonomy" id="16924"/>
    <lineage>
        <taxon>Eukaryota</taxon>
        <taxon>Viridiplantae</taxon>
        <taxon>Streptophyta</taxon>
        <taxon>Embryophyta</taxon>
        <taxon>Tracheophyta</taxon>
        <taxon>Spermatophyta</taxon>
        <taxon>Magnoliopsida</taxon>
        <taxon>eudicotyledons</taxon>
        <taxon>Gunneridae</taxon>
        <taxon>Pentapetalae</taxon>
        <taxon>asterids</taxon>
        <taxon>Cornales</taxon>
        <taxon>Nyssaceae</taxon>
        <taxon>Davidia</taxon>
    </lineage>
</organism>
<keyword evidence="1" id="KW-0677">Repeat</keyword>
<proteinExistence type="predicted"/>
<feature type="domain" description="EF-hand" evidence="3">
    <location>
        <begin position="13"/>
        <end position="48"/>
    </location>
</feature>
<dbReference type="GO" id="GO:0043226">
    <property type="term" value="C:organelle"/>
    <property type="evidence" value="ECO:0007669"/>
    <property type="project" value="UniProtKB-ARBA"/>
</dbReference>
<dbReference type="CDD" id="cd00051">
    <property type="entry name" value="EFh"/>
    <property type="match status" value="1"/>
</dbReference>
<dbReference type="EMBL" id="GHES01004716">
    <property type="protein sequence ID" value="MPA35275.1"/>
    <property type="molecule type" value="Transcribed_RNA"/>
</dbReference>
<dbReference type="GO" id="GO:0005509">
    <property type="term" value="F:calcium ion binding"/>
    <property type="evidence" value="ECO:0007669"/>
    <property type="project" value="InterPro"/>
</dbReference>